<organism evidence="5 6">
    <name type="scientific">Acer negundo</name>
    <name type="common">Box elder</name>
    <dbReference type="NCBI Taxonomy" id="4023"/>
    <lineage>
        <taxon>Eukaryota</taxon>
        <taxon>Viridiplantae</taxon>
        <taxon>Streptophyta</taxon>
        <taxon>Embryophyta</taxon>
        <taxon>Tracheophyta</taxon>
        <taxon>Spermatophyta</taxon>
        <taxon>Magnoliopsida</taxon>
        <taxon>eudicotyledons</taxon>
        <taxon>Gunneridae</taxon>
        <taxon>Pentapetalae</taxon>
        <taxon>rosids</taxon>
        <taxon>malvids</taxon>
        <taxon>Sapindales</taxon>
        <taxon>Sapindaceae</taxon>
        <taxon>Hippocastanoideae</taxon>
        <taxon>Acereae</taxon>
        <taxon>Acer</taxon>
    </lineage>
</organism>
<evidence type="ECO:0000259" key="4">
    <source>
        <dbReference type="Pfam" id="PF08585"/>
    </source>
</evidence>
<feature type="compositionally biased region" description="Basic residues" evidence="3">
    <location>
        <begin position="415"/>
        <end position="439"/>
    </location>
</feature>
<feature type="compositionally biased region" description="Polar residues" evidence="3">
    <location>
        <begin position="243"/>
        <end position="270"/>
    </location>
</feature>
<evidence type="ECO:0000256" key="1">
    <source>
        <dbReference type="ARBA" id="ARBA00004123"/>
    </source>
</evidence>
<feature type="region of interest" description="Disordered" evidence="3">
    <location>
        <begin position="227"/>
        <end position="289"/>
    </location>
</feature>
<dbReference type="GO" id="GO:0005634">
    <property type="term" value="C:nucleus"/>
    <property type="evidence" value="ECO:0007669"/>
    <property type="project" value="UniProtKB-SubCell"/>
</dbReference>
<keyword evidence="6" id="KW-1185">Reference proteome</keyword>
<evidence type="ECO:0000256" key="2">
    <source>
        <dbReference type="ARBA" id="ARBA00023242"/>
    </source>
</evidence>
<dbReference type="InterPro" id="IPR013894">
    <property type="entry name" value="RMI1_OB"/>
</dbReference>
<comment type="caution">
    <text evidence="5">The sequence shown here is derived from an EMBL/GenBank/DDBJ whole genome shotgun (WGS) entry which is preliminary data.</text>
</comment>
<dbReference type="AlphaFoldDB" id="A0AAD5JCJ1"/>
<reference evidence="5" key="2">
    <citation type="submission" date="2023-02" db="EMBL/GenBank/DDBJ databases">
        <authorList>
            <person name="Swenson N.G."/>
            <person name="Wegrzyn J.L."/>
            <person name="Mcevoy S.L."/>
        </authorList>
    </citation>
    <scope>NUCLEOTIDE SEQUENCE</scope>
    <source>
        <strain evidence="5">91603</strain>
        <tissue evidence="5">Leaf</tissue>
    </source>
</reference>
<feature type="region of interest" description="Disordered" evidence="3">
    <location>
        <begin position="403"/>
        <end position="439"/>
    </location>
</feature>
<dbReference type="PANTHER" id="PTHR13681:SF24">
    <property type="entry name" value="TUDOR DOMAIN-CONTAINING PROTEIN 3"/>
    <property type="match status" value="1"/>
</dbReference>
<evidence type="ECO:0000313" key="5">
    <source>
        <dbReference type="EMBL" id="KAI9192625.1"/>
    </source>
</evidence>
<reference evidence="5" key="1">
    <citation type="journal article" date="2022" name="Plant J.">
        <title>Strategies of tolerance reflected in two North American maple genomes.</title>
        <authorList>
            <person name="McEvoy S.L."/>
            <person name="Sezen U.U."/>
            <person name="Trouern-Trend A."/>
            <person name="McMahon S.M."/>
            <person name="Schaberg P.G."/>
            <person name="Yang J."/>
            <person name="Wegrzyn J.L."/>
            <person name="Swenson N.G."/>
        </authorList>
    </citation>
    <scope>NUCLEOTIDE SEQUENCE</scope>
    <source>
        <strain evidence="5">91603</strain>
    </source>
</reference>
<evidence type="ECO:0000256" key="3">
    <source>
        <dbReference type="SAM" id="MobiDB-lite"/>
    </source>
</evidence>
<gene>
    <name evidence="5" type="ORF">LWI28_025664</name>
</gene>
<dbReference type="InterPro" id="IPR042470">
    <property type="entry name" value="RMI1_N_C_sf"/>
</dbReference>
<feature type="compositionally biased region" description="Basic and acidic residues" evidence="3">
    <location>
        <begin position="272"/>
        <end position="289"/>
    </location>
</feature>
<protein>
    <recommendedName>
        <fullName evidence="4">RecQ mediated genome instability protein 1 OB-fold domain-containing protein</fullName>
    </recommendedName>
</protein>
<dbReference type="EMBL" id="JAJSOW010000004">
    <property type="protein sequence ID" value="KAI9192625.1"/>
    <property type="molecule type" value="Genomic_DNA"/>
</dbReference>
<keyword evidence="2" id="KW-0539">Nucleus</keyword>
<dbReference type="Pfam" id="PF08585">
    <property type="entry name" value="RMI1_N_C"/>
    <property type="match status" value="1"/>
</dbReference>
<dbReference type="PANTHER" id="PTHR13681">
    <property type="entry name" value="SURVIVAL OF MOTOR NEURON-RELATED-SPLICING FACTOR 30-RELATED"/>
    <property type="match status" value="1"/>
</dbReference>
<evidence type="ECO:0000313" key="6">
    <source>
        <dbReference type="Proteomes" id="UP001064489"/>
    </source>
</evidence>
<comment type="subcellular location">
    <subcellularLocation>
        <location evidence="1">Nucleus</location>
    </subcellularLocation>
</comment>
<feature type="domain" description="RecQ mediated genome instability protein 1 OB-fold" evidence="4">
    <location>
        <begin position="78"/>
        <end position="179"/>
    </location>
</feature>
<name>A0AAD5JCJ1_ACENE</name>
<dbReference type="SMART" id="SM01161">
    <property type="entry name" value="DUF1767"/>
    <property type="match status" value="1"/>
</dbReference>
<sequence>MEESSDSFTEAVIETLTNRGWCFGDIQQVKAIIFIHCALSDDRDASKVADSLQPELLNMDLRSIGGNSLPDPNRKPSHIQGPKVLQIASARDISRSSIEDSSGNSSSDRLLRLTLTDGHTEITAIEYSHVPSLPNDVVPGTKVRLENKVVLHGSIICLKPKVITVLGGVVQSLHEEWQMNKKYSAFSRTSLRLSQESDNGGPPPFEKLQIGAPSQHFAQRGRFNCDYNESTSRNKGPVAVETVRNSEVSLKNGRQTTDPKPNSPNNNMKTTPLERMEEKPSSSEIRPKEVAESFPVQNQAASQKLLQKMNNPNRDHQYSRGRKGRGKGREEEPEVFTLDEWEKRKAGAKPSMKMERPDISHDEDLAWQLQNQLDLEDSHVQKGMPDSQADNIKLNMFNYEREDNWSSGTEYGGRGRGRGRGSGRGRGRGRGRGKGRGRW</sequence>
<accession>A0AAD5JCJ1</accession>
<dbReference type="Proteomes" id="UP001064489">
    <property type="component" value="Chromosome 6"/>
</dbReference>
<dbReference type="Gene3D" id="2.40.50.770">
    <property type="entry name" value="RecQ-mediated genome instability protein Rmi1, C-terminal domain"/>
    <property type="match status" value="1"/>
</dbReference>
<feature type="region of interest" description="Disordered" evidence="3">
    <location>
        <begin position="310"/>
        <end position="334"/>
    </location>
</feature>
<proteinExistence type="predicted"/>